<proteinExistence type="predicted"/>
<dbReference type="AlphaFoldDB" id="A0A2X5P033"/>
<sequence length="39" mass="4148">MILTAGNGVIRFAPSLVISEQDIREGMARLATAAEKLFG</sequence>
<keyword evidence="1" id="KW-0808">Transferase</keyword>
<dbReference type="KEGG" id="tpty:NCTC11468_00097"/>
<organism evidence="1 2">
    <name type="scientific">Tatumella ptyseos</name>
    <dbReference type="NCBI Taxonomy" id="82987"/>
    <lineage>
        <taxon>Bacteria</taxon>
        <taxon>Pseudomonadati</taxon>
        <taxon>Pseudomonadota</taxon>
        <taxon>Gammaproteobacteria</taxon>
        <taxon>Enterobacterales</taxon>
        <taxon>Erwiniaceae</taxon>
        <taxon>Tatumella</taxon>
    </lineage>
</organism>
<accession>A0A2X5P033</accession>
<dbReference type="InterPro" id="IPR015422">
    <property type="entry name" value="PyrdxlP-dep_Trfase_small"/>
</dbReference>
<gene>
    <name evidence="1" type="primary">argD_2</name>
    <name evidence="1" type="ORF">NCTC11468_00097</name>
</gene>
<evidence type="ECO:0000313" key="1">
    <source>
        <dbReference type="EMBL" id="SQK71693.1"/>
    </source>
</evidence>
<dbReference type="EMBL" id="LS483499">
    <property type="protein sequence ID" value="SQK71693.1"/>
    <property type="molecule type" value="Genomic_DNA"/>
</dbReference>
<protein>
    <submittedName>
        <fullName evidence="1">Acetylornithine/succinyldiaminopimelate aminotransferase</fullName>
        <ecNumber evidence="1">2.6.1.11</ecNumber>
    </submittedName>
</protein>
<dbReference type="Gene3D" id="3.90.1150.10">
    <property type="entry name" value="Aspartate Aminotransferase, domain 1"/>
    <property type="match status" value="1"/>
</dbReference>
<reference evidence="1 2" key="1">
    <citation type="submission" date="2018-06" db="EMBL/GenBank/DDBJ databases">
        <authorList>
            <consortium name="Pathogen Informatics"/>
            <person name="Doyle S."/>
        </authorList>
    </citation>
    <scope>NUCLEOTIDE SEQUENCE [LARGE SCALE GENOMIC DNA]</scope>
    <source>
        <strain evidence="1 2">NCTC11468</strain>
    </source>
</reference>
<dbReference type="GO" id="GO:0003992">
    <property type="term" value="F:N2-acetyl-L-ornithine:2-oxoglutarate 5-aminotransferase activity"/>
    <property type="evidence" value="ECO:0007669"/>
    <property type="project" value="UniProtKB-EC"/>
</dbReference>
<dbReference type="InterPro" id="IPR015424">
    <property type="entry name" value="PyrdxlP-dep_Trfase"/>
</dbReference>
<dbReference type="EC" id="2.6.1.11" evidence="1"/>
<evidence type="ECO:0000313" key="2">
    <source>
        <dbReference type="Proteomes" id="UP000248758"/>
    </source>
</evidence>
<name>A0A2X5P033_9GAMM</name>
<dbReference type="Proteomes" id="UP000248758">
    <property type="component" value="Chromosome 1"/>
</dbReference>
<dbReference type="SUPFAM" id="SSF53383">
    <property type="entry name" value="PLP-dependent transferases"/>
    <property type="match status" value="1"/>
</dbReference>
<keyword evidence="1" id="KW-0032">Aminotransferase</keyword>